<dbReference type="Proteomes" id="UP001433071">
    <property type="component" value="Unassembled WGS sequence"/>
</dbReference>
<evidence type="ECO:0000313" key="1">
    <source>
        <dbReference type="EMBL" id="MER9403691.1"/>
    </source>
</evidence>
<gene>
    <name evidence="1" type="ORF">NKI36_06465</name>
</gene>
<dbReference type="EMBL" id="JAMYQB010000003">
    <property type="protein sequence ID" value="MER9403691.1"/>
    <property type="molecule type" value="Genomic_DNA"/>
</dbReference>
<evidence type="ECO:0000313" key="2">
    <source>
        <dbReference type="Proteomes" id="UP001433071"/>
    </source>
</evidence>
<organism evidence="1 2">
    <name type="scientific">Mesorhizobium caraganae</name>
    <dbReference type="NCBI Taxonomy" id="483206"/>
    <lineage>
        <taxon>Bacteria</taxon>
        <taxon>Pseudomonadati</taxon>
        <taxon>Pseudomonadota</taxon>
        <taxon>Alphaproteobacteria</taxon>
        <taxon>Hyphomicrobiales</taxon>
        <taxon>Phyllobacteriaceae</taxon>
        <taxon>Mesorhizobium</taxon>
    </lineage>
</organism>
<reference evidence="1 2" key="1">
    <citation type="journal article" date="2024" name="Proc. Natl. Acad. Sci. U.S.A.">
        <title>The evolutionary genomics of adaptation to stress in wild rhizobium bacteria.</title>
        <authorList>
            <person name="Kehlet-Delgado H."/>
            <person name="Montoya A.P."/>
            <person name="Jensen K.T."/>
            <person name="Wendlandt C.E."/>
            <person name="Dexheimer C."/>
            <person name="Roberts M."/>
            <person name="Torres Martinez L."/>
            <person name="Friesen M.L."/>
            <person name="Griffitts J.S."/>
            <person name="Porter S.S."/>
        </authorList>
    </citation>
    <scope>NUCLEOTIDE SEQUENCE [LARGE SCALE GENOMIC DNA]</scope>
    <source>
        <strain evidence="1 2">M0641</strain>
    </source>
</reference>
<proteinExistence type="predicted"/>
<protein>
    <submittedName>
        <fullName evidence="1">Uncharacterized protein</fullName>
    </submittedName>
</protein>
<name>A0ABV1YVU7_9HYPH</name>
<keyword evidence="2" id="KW-1185">Reference proteome</keyword>
<dbReference type="RefSeq" id="WP_352556784.1">
    <property type="nucleotide sequence ID" value="NZ_JAMYQB010000003.1"/>
</dbReference>
<comment type="caution">
    <text evidence="1">The sequence shown here is derived from an EMBL/GenBank/DDBJ whole genome shotgun (WGS) entry which is preliminary data.</text>
</comment>
<sequence>MSRVKDVCDRARSLWLRVVRSTHPADDVENDELYRLTDGKNKSNTGTNFEASRFDIKTRLSRWESYTPPNVN</sequence>
<accession>A0ABV1YVU7</accession>